<dbReference type="PROSITE" id="PS51365">
    <property type="entry name" value="RENAL_DIPEPTIDASE_2"/>
    <property type="match status" value="1"/>
</dbReference>
<evidence type="ECO:0000313" key="1">
    <source>
        <dbReference type="EMBL" id="XBS71385.1"/>
    </source>
</evidence>
<name>A0AAU7QE71_9GAMM</name>
<keyword evidence="1" id="KW-0378">Hydrolase</keyword>
<dbReference type="GO" id="GO:0070573">
    <property type="term" value="F:metallodipeptidase activity"/>
    <property type="evidence" value="ECO:0007669"/>
    <property type="project" value="InterPro"/>
</dbReference>
<gene>
    <name evidence="1" type="ORF">ABK905_10850</name>
</gene>
<dbReference type="EMBL" id="CP157947">
    <property type="protein sequence ID" value="XBS71385.1"/>
    <property type="molecule type" value="Genomic_DNA"/>
</dbReference>
<dbReference type="GO" id="GO:0006508">
    <property type="term" value="P:proteolysis"/>
    <property type="evidence" value="ECO:0007669"/>
    <property type="project" value="InterPro"/>
</dbReference>
<reference evidence="1" key="1">
    <citation type="submission" date="2024-06" db="EMBL/GenBank/DDBJ databases">
        <authorList>
            <person name="Coelho C."/>
            <person name="Bento M."/>
            <person name="Garcia E."/>
            <person name="Camelo A."/>
            <person name="Brandao I."/>
            <person name="Espirito Santo C."/>
            <person name="Trovao J."/>
            <person name="Verissimo A."/>
            <person name="Costa J."/>
            <person name="Tiago I."/>
        </authorList>
    </citation>
    <scope>NUCLEOTIDE SEQUENCE</scope>
    <source>
        <strain evidence="1">KWT182</strain>
    </source>
</reference>
<dbReference type="Pfam" id="PF01244">
    <property type="entry name" value="Peptidase_M19"/>
    <property type="match status" value="1"/>
</dbReference>
<accession>A0AAU7QE71</accession>
<keyword evidence="1" id="KW-0224">Dipeptidase</keyword>
<dbReference type="Gene3D" id="3.20.20.140">
    <property type="entry name" value="Metal-dependent hydrolases"/>
    <property type="match status" value="1"/>
</dbReference>
<dbReference type="SUPFAM" id="SSF51556">
    <property type="entry name" value="Metallo-dependent hydrolases"/>
    <property type="match status" value="1"/>
</dbReference>
<dbReference type="PANTHER" id="PTHR10443">
    <property type="entry name" value="MICROSOMAL DIPEPTIDASE"/>
    <property type="match status" value="1"/>
</dbReference>
<organism evidence="1">
    <name type="scientific">Acerihabitans sp. KWT182</name>
    <dbReference type="NCBI Taxonomy" id="3157919"/>
    <lineage>
        <taxon>Bacteria</taxon>
        <taxon>Pseudomonadati</taxon>
        <taxon>Pseudomonadota</taxon>
        <taxon>Gammaproteobacteria</taxon>
        <taxon>Enterobacterales</taxon>
        <taxon>Pectobacteriaceae</taxon>
        <taxon>Acerihabitans</taxon>
    </lineage>
</organism>
<proteinExistence type="predicted"/>
<dbReference type="AlphaFoldDB" id="A0AAU7QE71"/>
<protein>
    <submittedName>
        <fullName evidence="1">Membrane dipeptidase</fullName>
        <ecNumber evidence="1">3.4.13.-</ecNumber>
    </submittedName>
</protein>
<dbReference type="PANTHER" id="PTHR10443:SF12">
    <property type="entry name" value="DIPEPTIDASE"/>
    <property type="match status" value="1"/>
</dbReference>
<sequence>MGESDLGMTDDAYDWLAEMEAQRLLVDLSHCGHRTSADFVKAAKRPLVISHGNAYALCPSPRNKPDGLIRAVAENGGLVGAVSWSPIVRWDKRPTLDDLAAHVAYMVKIGGIDHVAFASDLPEANGETEEEWEARWGKNGLYPNITGTLGPWYRFGAHVTEGYESMAKTPAVWDAMGKQGFHEGEIEKIMSGNWLRVLKEVW</sequence>
<keyword evidence="1" id="KW-0645">Protease</keyword>
<dbReference type="EC" id="3.4.13.-" evidence="1"/>
<dbReference type="InterPro" id="IPR008257">
    <property type="entry name" value="Pept_M19"/>
</dbReference>
<dbReference type="InterPro" id="IPR032466">
    <property type="entry name" value="Metal_Hydrolase"/>
</dbReference>